<evidence type="ECO:0000256" key="6">
    <source>
        <dbReference type="ARBA" id="ARBA00022801"/>
    </source>
</evidence>
<evidence type="ECO:0000256" key="7">
    <source>
        <dbReference type="ARBA" id="ARBA00022842"/>
    </source>
</evidence>
<evidence type="ECO:0000256" key="5">
    <source>
        <dbReference type="ARBA" id="ARBA00022723"/>
    </source>
</evidence>
<dbReference type="eggNOG" id="COG0560">
    <property type="taxonomic scope" value="Bacteria"/>
</dbReference>
<evidence type="ECO:0000256" key="3">
    <source>
        <dbReference type="ARBA" id="ARBA00013085"/>
    </source>
</evidence>
<dbReference type="SUPFAM" id="SSF56784">
    <property type="entry name" value="HAD-like"/>
    <property type="match status" value="1"/>
</dbReference>
<accession>A1TYU1</accession>
<keyword evidence="6 11" id="KW-0378">Hydrolase</keyword>
<name>A1TYU1_MARN8</name>
<evidence type="ECO:0000313" key="11">
    <source>
        <dbReference type="EMBL" id="ABM17910.1"/>
    </source>
</evidence>
<dbReference type="Proteomes" id="UP000000998">
    <property type="component" value="Chromosome"/>
</dbReference>
<dbReference type="EC" id="3.1.3.15" evidence="3"/>
<dbReference type="AlphaFoldDB" id="A1TYU1"/>
<dbReference type="PANTHER" id="PTHR43344">
    <property type="entry name" value="PHOSPHOSERINE PHOSPHATASE"/>
    <property type="match status" value="1"/>
</dbReference>
<evidence type="ECO:0000256" key="1">
    <source>
        <dbReference type="ARBA" id="ARBA00004970"/>
    </source>
</evidence>
<sequence>MTPVRMGGEGLTLAIFDLDNTLLAGDSDHAWGEFLVEEGMVDAEEYKRANDRFYQEYLNGELDVFHYQRFVLAPLTRHNLEELEGWRAAFMAKKVQPMMLDKAVKLLADHRERGHTLMIITATSRFITEPIAEMLGVDHLIATEPELVNGKFTGEVAGTPSFQEGKVERLNDWLTAHGESLEGAWFYSDSHNDLPLLRKVDNPVAVDPDPTLEKTAIENGWAVMSLRD</sequence>
<dbReference type="EMBL" id="CP000514">
    <property type="protein sequence ID" value="ABM17910.1"/>
    <property type="molecule type" value="Genomic_DNA"/>
</dbReference>
<gene>
    <name evidence="11" type="ordered locus">Maqu_0813</name>
</gene>
<dbReference type="KEGG" id="maq:Maqu_0813"/>
<comment type="catalytic activity">
    <reaction evidence="9">
        <text>L-histidinol phosphate + H2O = L-histidinol + phosphate</text>
        <dbReference type="Rhea" id="RHEA:14465"/>
        <dbReference type="ChEBI" id="CHEBI:15377"/>
        <dbReference type="ChEBI" id="CHEBI:43474"/>
        <dbReference type="ChEBI" id="CHEBI:57699"/>
        <dbReference type="ChEBI" id="CHEBI:57980"/>
        <dbReference type="EC" id="3.1.3.15"/>
    </reaction>
    <physiologicalReaction direction="left-to-right" evidence="9">
        <dbReference type="Rhea" id="RHEA:14466"/>
    </physiologicalReaction>
</comment>
<evidence type="ECO:0000256" key="4">
    <source>
        <dbReference type="ARBA" id="ARBA00021697"/>
    </source>
</evidence>
<dbReference type="GO" id="GO:0046872">
    <property type="term" value="F:metal ion binding"/>
    <property type="evidence" value="ECO:0007669"/>
    <property type="project" value="UniProtKB-KW"/>
</dbReference>
<dbReference type="HOGENOM" id="CLU_052657_1_1_6"/>
<dbReference type="Gene3D" id="3.40.50.1000">
    <property type="entry name" value="HAD superfamily/HAD-like"/>
    <property type="match status" value="1"/>
</dbReference>
<evidence type="ECO:0000256" key="10">
    <source>
        <dbReference type="ARBA" id="ARBA00053547"/>
    </source>
</evidence>
<proteinExistence type="inferred from homology"/>
<keyword evidence="5" id="KW-0479">Metal-binding</keyword>
<dbReference type="CDD" id="cd02612">
    <property type="entry name" value="HAD_PGPPase"/>
    <property type="match status" value="1"/>
</dbReference>
<reference evidence="12" key="1">
    <citation type="journal article" date="2011" name="Appl. Environ. Microbiol.">
        <title>Genomic potential of Marinobacter aquaeolei, a biogeochemical 'opportunitroph'.</title>
        <authorList>
            <person name="Singer E."/>
            <person name="Webb E.A."/>
            <person name="Nelson W.C."/>
            <person name="Heidelberg J.F."/>
            <person name="Ivanova N."/>
            <person name="Pati A."/>
            <person name="Edwards K.J."/>
        </authorList>
    </citation>
    <scope>NUCLEOTIDE SEQUENCE [LARGE SCALE GENOMIC DNA]</scope>
    <source>
        <strain evidence="12">ATCC 700491 / DSM 11845 / VT8</strain>
    </source>
</reference>
<evidence type="ECO:0000313" key="12">
    <source>
        <dbReference type="Proteomes" id="UP000000998"/>
    </source>
</evidence>
<evidence type="ECO:0000256" key="9">
    <source>
        <dbReference type="ARBA" id="ARBA00052092"/>
    </source>
</evidence>
<dbReference type="GO" id="GO:0004401">
    <property type="term" value="F:histidinol-phosphatase activity"/>
    <property type="evidence" value="ECO:0007669"/>
    <property type="project" value="UniProtKB-EC"/>
</dbReference>
<organism evidence="11 12">
    <name type="scientific">Marinobacter nauticus (strain ATCC 700491 / DSM 11845 / VT8)</name>
    <name type="common">Marinobacter aquaeolei</name>
    <dbReference type="NCBI Taxonomy" id="351348"/>
    <lineage>
        <taxon>Bacteria</taxon>
        <taxon>Pseudomonadati</taxon>
        <taxon>Pseudomonadota</taxon>
        <taxon>Gammaproteobacteria</taxon>
        <taxon>Pseudomonadales</taxon>
        <taxon>Marinobacteraceae</taxon>
        <taxon>Marinobacter</taxon>
    </lineage>
</organism>
<dbReference type="PANTHER" id="PTHR43344:SF13">
    <property type="entry name" value="PHOSPHATASE RV3661-RELATED"/>
    <property type="match status" value="1"/>
</dbReference>
<dbReference type="Gene3D" id="1.20.1440.100">
    <property type="entry name" value="SG protein - dephosphorylation function"/>
    <property type="match status" value="1"/>
</dbReference>
<dbReference type="Pfam" id="PF12710">
    <property type="entry name" value="HAD"/>
    <property type="match status" value="1"/>
</dbReference>
<dbReference type="InterPro" id="IPR050582">
    <property type="entry name" value="HAD-like_SerB"/>
</dbReference>
<dbReference type="InterPro" id="IPR036412">
    <property type="entry name" value="HAD-like_sf"/>
</dbReference>
<dbReference type="InterPro" id="IPR006385">
    <property type="entry name" value="HAD_hydro_SerB1"/>
</dbReference>
<comment type="pathway">
    <text evidence="1">Amino-acid biosynthesis; L-histidine biosynthesis; L-histidine from 5-phospho-alpha-D-ribose 1-diphosphate: step 8/9.</text>
</comment>
<dbReference type="InterPro" id="IPR023214">
    <property type="entry name" value="HAD_sf"/>
</dbReference>
<dbReference type="FunFam" id="3.40.50.1000:FF:000025">
    <property type="entry name" value="HAD hydrolase, family IB"/>
    <property type="match status" value="1"/>
</dbReference>
<dbReference type="STRING" id="351348.Maqu_0813"/>
<dbReference type="NCBIfam" id="TIGR01488">
    <property type="entry name" value="HAD-SF-IB"/>
    <property type="match status" value="1"/>
</dbReference>
<dbReference type="NCBIfam" id="TIGR01490">
    <property type="entry name" value="HAD-SF-IB-hyp1"/>
    <property type="match status" value="1"/>
</dbReference>
<evidence type="ECO:0000256" key="2">
    <source>
        <dbReference type="ARBA" id="ARBA00009184"/>
    </source>
</evidence>
<comment type="function">
    <text evidence="10">Catalyzes the dephosphorylation of histidinol-phosphate to histidinol, the direct precursor of histidine.</text>
</comment>
<comment type="similarity">
    <text evidence="2">Belongs to the HAD-like hydrolase superfamily. SerB family.</text>
</comment>
<evidence type="ECO:0000256" key="8">
    <source>
        <dbReference type="ARBA" id="ARBA00033209"/>
    </source>
</evidence>
<keyword evidence="7" id="KW-0460">Magnesium</keyword>
<protein>
    <recommendedName>
        <fullName evidence="4">Histidinol-phosphatase</fullName>
        <ecNumber evidence="3">3.1.3.15</ecNumber>
    </recommendedName>
    <alternativeName>
        <fullName evidence="8">Histidinol-phosphate phosphatase</fullName>
    </alternativeName>
</protein>